<proteinExistence type="predicted"/>
<reference evidence="1 2" key="1">
    <citation type="submission" date="2018-06" db="EMBL/GenBank/DDBJ databases">
        <authorList>
            <consortium name="Pathogen Informatics"/>
            <person name="Doyle S."/>
        </authorList>
    </citation>
    <scope>NUCLEOTIDE SEQUENCE [LARGE SCALE GENOMIC DNA]</scope>
    <source>
        <strain evidence="2">ATCC 11859 / DSM 33 / NCIB 8841 / NCTC 4822</strain>
    </source>
</reference>
<sequence length="81" mass="9242">MTSTECFVEASVKSLKRVRIAKCSRQDFFRNSNHATRERMASLGEEAYSFDRHSGCVIILRTKFKGGELGIFKNFKGFGRT</sequence>
<organism evidence="1 2">
    <name type="scientific">Sporosarcina pasteurii</name>
    <name type="common">Bacillus pasteurii</name>
    <dbReference type="NCBI Taxonomy" id="1474"/>
    <lineage>
        <taxon>Bacteria</taxon>
        <taxon>Bacillati</taxon>
        <taxon>Bacillota</taxon>
        <taxon>Bacilli</taxon>
        <taxon>Bacillales</taxon>
        <taxon>Caryophanaceae</taxon>
        <taxon>Sporosarcina</taxon>
    </lineage>
</organism>
<evidence type="ECO:0000313" key="1">
    <source>
        <dbReference type="EMBL" id="SUJ19652.1"/>
    </source>
</evidence>
<dbReference type="AlphaFoldDB" id="A0A380CHC7"/>
<evidence type="ECO:0000313" key="2">
    <source>
        <dbReference type="Proteomes" id="UP000254519"/>
    </source>
</evidence>
<protein>
    <submittedName>
        <fullName evidence="1">Uncharacterized protein</fullName>
    </submittedName>
</protein>
<accession>A0A380CHC7</accession>
<dbReference type="EMBL" id="UGYZ01000002">
    <property type="protein sequence ID" value="SUJ19652.1"/>
    <property type="molecule type" value="Genomic_DNA"/>
</dbReference>
<gene>
    <name evidence="1" type="ORF">NCTC4822_02934</name>
</gene>
<keyword evidence="2" id="KW-1185">Reference proteome</keyword>
<name>A0A380CHC7_SPOPA</name>
<dbReference type="Proteomes" id="UP000254519">
    <property type="component" value="Unassembled WGS sequence"/>
</dbReference>